<dbReference type="Pfam" id="PF13464">
    <property type="entry name" value="RodZ_C"/>
    <property type="match status" value="1"/>
</dbReference>
<feature type="compositionally biased region" description="Polar residues" evidence="1">
    <location>
        <begin position="191"/>
        <end position="200"/>
    </location>
</feature>
<reference evidence="4 5" key="1">
    <citation type="submission" date="2016-10" db="EMBL/GenBank/DDBJ databases">
        <title>Rodentibacter gen. nov. and new species.</title>
        <authorList>
            <person name="Christensen H."/>
        </authorList>
    </citation>
    <scope>NUCLEOTIDE SEQUENCE [LARGE SCALE GENOMIC DNA]</scope>
    <source>
        <strain evidence="4 5">Ac151</strain>
    </source>
</reference>
<dbReference type="STRING" id="1907939.BKL49_02500"/>
<feature type="region of interest" description="Disordered" evidence="1">
    <location>
        <begin position="159"/>
        <end position="247"/>
    </location>
</feature>
<proteinExistence type="predicted"/>
<evidence type="ECO:0000313" key="4">
    <source>
        <dbReference type="EMBL" id="OOF59682.1"/>
    </source>
</evidence>
<evidence type="ECO:0000256" key="2">
    <source>
        <dbReference type="SAM" id="Phobius"/>
    </source>
</evidence>
<keyword evidence="2" id="KW-0472">Membrane</keyword>
<dbReference type="CDD" id="cd00093">
    <property type="entry name" value="HTH_XRE"/>
    <property type="match status" value="1"/>
</dbReference>
<dbReference type="InterPro" id="IPR025194">
    <property type="entry name" value="RodZ-like_C"/>
</dbReference>
<dbReference type="PANTHER" id="PTHR34475:SF1">
    <property type="entry name" value="CYTOSKELETON PROTEIN RODZ"/>
    <property type="match status" value="1"/>
</dbReference>
<evidence type="ECO:0000256" key="1">
    <source>
        <dbReference type="SAM" id="MobiDB-lite"/>
    </source>
</evidence>
<dbReference type="Proteomes" id="UP000188602">
    <property type="component" value="Unassembled WGS sequence"/>
</dbReference>
<feature type="compositionally biased region" description="Low complexity" evidence="1">
    <location>
        <begin position="159"/>
        <end position="170"/>
    </location>
</feature>
<gene>
    <name evidence="4" type="ORF">BKL49_02500</name>
</gene>
<feature type="transmembrane region" description="Helical" evidence="2">
    <location>
        <begin position="115"/>
        <end position="136"/>
    </location>
</feature>
<keyword evidence="2" id="KW-0812">Transmembrane</keyword>
<evidence type="ECO:0000259" key="3">
    <source>
        <dbReference type="Pfam" id="PF13464"/>
    </source>
</evidence>
<sequence length="339" mass="37649">MNMQAKQIEEQPEAVLTLGEKFRQAREALNLSLEDVSKQIALRPIILAQIENNEFIQKNIPATFMKGYVRNYGKFLRLPESLWADLAFGEVEKNDLAKTARTTRSVNRYASHSRWVGYLTALVLLVALSMTGLWWWQNYQKSNEERDSLVQNYVSGSESTTATENTSSQSVEIPAVQSVSTSTPAVDIVATTPTSTNNENVAEVKETENVPQTQPEIVENPLPKSATFTEPESKTTESEPPLADTQSAVENPSISLAPPAVQGDLIVEVLKNTSWLSVKDQNRKVLAQKEYKQGEVLTFNGNEFSLIVGAPGNVRITYKGENYPLKVDGRVAKFKLSQP</sequence>
<dbReference type="Gene3D" id="1.10.260.40">
    <property type="entry name" value="lambda repressor-like DNA-binding domains"/>
    <property type="match status" value="1"/>
</dbReference>
<comment type="caution">
    <text evidence="4">The sequence shown here is derived from an EMBL/GenBank/DDBJ whole genome shotgun (WGS) entry which is preliminary data.</text>
</comment>
<dbReference type="EMBL" id="MLHQ01000008">
    <property type="protein sequence ID" value="OOF59682.1"/>
    <property type="molecule type" value="Genomic_DNA"/>
</dbReference>
<accession>A0A1V3JSL1</accession>
<dbReference type="OrthoDB" id="9790252at2"/>
<dbReference type="InterPro" id="IPR050400">
    <property type="entry name" value="Bact_Cytoskel_RodZ"/>
</dbReference>
<dbReference type="InterPro" id="IPR001387">
    <property type="entry name" value="Cro/C1-type_HTH"/>
</dbReference>
<keyword evidence="2" id="KW-1133">Transmembrane helix</keyword>
<organism evidence="4 5">
    <name type="scientific">Rodentibacter myodis</name>
    <dbReference type="NCBI Taxonomy" id="1907939"/>
    <lineage>
        <taxon>Bacteria</taxon>
        <taxon>Pseudomonadati</taxon>
        <taxon>Pseudomonadota</taxon>
        <taxon>Gammaproteobacteria</taxon>
        <taxon>Pasteurellales</taxon>
        <taxon>Pasteurellaceae</taxon>
        <taxon>Rodentibacter</taxon>
    </lineage>
</organism>
<keyword evidence="5" id="KW-1185">Reference proteome</keyword>
<protein>
    <recommendedName>
        <fullName evidence="3">Cytoskeleton protein RodZ-like C-terminal domain-containing protein</fullName>
    </recommendedName>
</protein>
<name>A0A1V3JSL1_9PAST</name>
<dbReference type="AlphaFoldDB" id="A0A1V3JSL1"/>
<dbReference type="GO" id="GO:0003677">
    <property type="term" value="F:DNA binding"/>
    <property type="evidence" value="ECO:0007669"/>
    <property type="project" value="InterPro"/>
</dbReference>
<dbReference type="InterPro" id="IPR010982">
    <property type="entry name" value="Lambda_DNA-bd_dom_sf"/>
</dbReference>
<dbReference type="PANTHER" id="PTHR34475">
    <property type="match status" value="1"/>
</dbReference>
<feature type="domain" description="Cytoskeleton protein RodZ-like C-terminal" evidence="3">
    <location>
        <begin position="271"/>
        <end position="335"/>
    </location>
</feature>
<dbReference type="Pfam" id="PF13413">
    <property type="entry name" value="HTH_25"/>
    <property type="match status" value="1"/>
</dbReference>
<evidence type="ECO:0000313" key="5">
    <source>
        <dbReference type="Proteomes" id="UP000188602"/>
    </source>
</evidence>